<protein>
    <submittedName>
        <fullName evidence="2">Uncharacterized protein</fullName>
    </submittedName>
</protein>
<name>A0A4S2MML0_9PEZI</name>
<keyword evidence="3" id="KW-1185">Reference proteome</keyword>
<feature type="region of interest" description="Disordered" evidence="1">
    <location>
        <begin position="186"/>
        <end position="222"/>
    </location>
</feature>
<accession>A0A4S2MML0</accession>
<reference evidence="2 3" key="1">
    <citation type="submission" date="2019-04" db="EMBL/GenBank/DDBJ databases">
        <title>Comparative genomics and transcriptomics to analyze fruiting body development in filamentous ascomycetes.</title>
        <authorList>
            <consortium name="DOE Joint Genome Institute"/>
            <person name="Lutkenhaus R."/>
            <person name="Traeger S."/>
            <person name="Breuer J."/>
            <person name="Kuo A."/>
            <person name="Lipzen A."/>
            <person name="Pangilinan J."/>
            <person name="Dilworth D."/>
            <person name="Sandor L."/>
            <person name="Poggeler S."/>
            <person name="Barry K."/>
            <person name="Grigoriev I.V."/>
            <person name="Nowrousian M."/>
        </authorList>
    </citation>
    <scope>NUCLEOTIDE SEQUENCE [LARGE SCALE GENOMIC DNA]</scope>
    <source>
        <strain evidence="2 3">CBS 389.68</strain>
    </source>
</reference>
<proteinExistence type="predicted"/>
<dbReference type="PANTHER" id="PTHR39609">
    <property type="entry name" value="RFEG-RELATED"/>
    <property type="match status" value="1"/>
</dbReference>
<dbReference type="AlphaFoldDB" id="A0A4S2MML0"/>
<evidence type="ECO:0000256" key="1">
    <source>
        <dbReference type="SAM" id="MobiDB-lite"/>
    </source>
</evidence>
<dbReference type="InParanoid" id="A0A4S2MML0"/>
<sequence>MAYYSQGHFNVATDPEIAPHWPFFIEGTGLERRVLATDIGRYLGDGAVVSRGTYQGRQGFFYTGYRLLTPAQVASLKEDSYSYAAERDRNRQQDYHYTQSRAFRESRSRQAQSTEYPPVSTGRGGPPDHVVPTSGGPYGYPPTSTAPVYAPTHAYPGPMGADPNYYYTESGRPFYNTATREYMAPYVPPPPTTETFSRPEVEESSRPPPRERQGSRYRSLPPLGVNIERTSGGYVGYFWDEGGEVKWVGTPGLPLGLVTHEYLENLRDVL</sequence>
<evidence type="ECO:0000313" key="2">
    <source>
        <dbReference type="EMBL" id="TGZ78253.1"/>
    </source>
</evidence>
<gene>
    <name evidence="2" type="ORF">EX30DRAFT_161431</name>
</gene>
<feature type="compositionally biased region" description="Basic and acidic residues" evidence="1">
    <location>
        <begin position="197"/>
        <end position="214"/>
    </location>
</feature>
<dbReference type="EMBL" id="ML220143">
    <property type="protein sequence ID" value="TGZ78253.1"/>
    <property type="molecule type" value="Genomic_DNA"/>
</dbReference>
<dbReference type="STRING" id="341454.A0A4S2MML0"/>
<feature type="region of interest" description="Disordered" evidence="1">
    <location>
        <begin position="84"/>
        <end position="138"/>
    </location>
</feature>
<dbReference type="Proteomes" id="UP000298138">
    <property type="component" value="Unassembled WGS sequence"/>
</dbReference>
<dbReference type="PANTHER" id="PTHR39609:SF1">
    <property type="entry name" value="RFEG"/>
    <property type="match status" value="1"/>
</dbReference>
<organism evidence="2 3">
    <name type="scientific">Ascodesmis nigricans</name>
    <dbReference type="NCBI Taxonomy" id="341454"/>
    <lineage>
        <taxon>Eukaryota</taxon>
        <taxon>Fungi</taxon>
        <taxon>Dikarya</taxon>
        <taxon>Ascomycota</taxon>
        <taxon>Pezizomycotina</taxon>
        <taxon>Pezizomycetes</taxon>
        <taxon>Pezizales</taxon>
        <taxon>Ascodesmidaceae</taxon>
        <taxon>Ascodesmis</taxon>
    </lineage>
</organism>
<evidence type="ECO:0000313" key="3">
    <source>
        <dbReference type="Proteomes" id="UP000298138"/>
    </source>
</evidence>
<dbReference type="OrthoDB" id="4146887at2759"/>
<feature type="compositionally biased region" description="Basic and acidic residues" evidence="1">
    <location>
        <begin position="84"/>
        <end position="94"/>
    </location>
</feature>